<comment type="similarity">
    <text evidence="7">Belongs to the binding-protein-dependent transport system permease family.</text>
</comment>
<accession>A0A3P3UAI5</accession>
<comment type="subcellular location">
    <subcellularLocation>
        <location evidence="1 7">Cell membrane</location>
        <topology evidence="1 7">Multi-pass membrane protein</topology>
    </subcellularLocation>
</comment>
<protein>
    <submittedName>
        <fullName evidence="9">Carbohydrate ABC transporter permease</fullName>
    </submittedName>
</protein>
<feature type="transmembrane region" description="Helical" evidence="7">
    <location>
        <begin position="123"/>
        <end position="143"/>
    </location>
</feature>
<gene>
    <name evidence="9" type="ORF">EHV15_03105</name>
</gene>
<dbReference type="CDD" id="cd06261">
    <property type="entry name" value="TM_PBP2"/>
    <property type="match status" value="1"/>
</dbReference>
<dbReference type="GO" id="GO:0055085">
    <property type="term" value="P:transmembrane transport"/>
    <property type="evidence" value="ECO:0007669"/>
    <property type="project" value="InterPro"/>
</dbReference>
<dbReference type="EMBL" id="RRCN01000001">
    <property type="protein sequence ID" value="RRJ67365.1"/>
    <property type="molecule type" value="Genomic_DNA"/>
</dbReference>
<dbReference type="InterPro" id="IPR035906">
    <property type="entry name" value="MetI-like_sf"/>
</dbReference>
<keyword evidence="10" id="KW-1185">Reference proteome</keyword>
<keyword evidence="6 7" id="KW-0472">Membrane</keyword>
<organism evidence="9 10">
    <name type="scientific">Paenibacillus oralis</name>
    <dbReference type="NCBI Taxonomy" id="2490856"/>
    <lineage>
        <taxon>Bacteria</taxon>
        <taxon>Bacillati</taxon>
        <taxon>Bacillota</taxon>
        <taxon>Bacilli</taxon>
        <taxon>Bacillales</taxon>
        <taxon>Paenibacillaceae</taxon>
        <taxon>Paenibacillus</taxon>
    </lineage>
</organism>
<feature type="domain" description="ABC transmembrane type-1" evidence="8">
    <location>
        <begin position="88"/>
        <end position="296"/>
    </location>
</feature>
<evidence type="ECO:0000256" key="1">
    <source>
        <dbReference type="ARBA" id="ARBA00004651"/>
    </source>
</evidence>
<evidence type="ECO:0000256" key="4">
    <source>
        <dbReference type="ARBA" id="ARBA00022692"/>
    </source>
</evidence>
<evidence type="ECO:0000256" key="3">
    <source>
        <dbReference type="ARBA" id="ARBA00022475"/>
    </source>
</evidence>
<dbReference type="RefSeq" id="WP_128635144.1">
    <property type="nucleotide sequence ID" value="NZ_RRCN01000001.1"/>
</dbReference>
<evidence type="ECO:0000256" key="5">
    <source>
        <dbReference type="ARBA" id="ARBA00022989"/>
    </source>
</evidence>
<dbReference type="SUPFAM" id="SSF161098">
    <property type="entry name" value="MetI-like"/>
    <property type="match status" value="1"/>
</dbReference>
<name>A0A3P3UAI5_9BACL</name>
<dbReference type="PROSITE" id="PS50928">
    <property type="entry name" value="ABC_TM1"/>
    <property type="match status" value="1"/>
</dbReference>
<dbReference type="Gene3D" id="1.10.3720.10">
    <property type="entry name" value="MetI-like"/>
    <property type="match status" value="1"/>
</dbReference>
<keyword evidence="4 7" id="KW-0812">Transmembrane</keyword>
<evidence type="ECO:0000259" key="8">
    <source>
        <dbReference type="PROSITE" id="PS50928"/>
    </source>
</evidence>
<keyword evidence="5 7" id="KW-1133">Transmembrane helix</keyword>
<evidence type="ECO:0000313" key="10">
    <source>
        <dbReference type="Proteomes" id="UP000267017"/>
    </source>
</evidence>
<feature type="transmembrane region" description="Helical" evidence="7">
    <location>
        <begin position="155"/>
        <end position="175"/>
    </location>
</feature>
<dbReference type="InterPro" id="IPR000515">
    <property type="entry name" value="MetI-like"/>
</dbReference>
<proteinExistence type="inferred from homology"/>
<dbReference type="Pfam" id="PF00528">
    <property type="entry name" value="BPD_transp_1"/>
    <property type="match status" value="1"/>
</dbReference>
<dbReference type="PANTHER" id="PTHR43744">
    <property type="entry name" value="ABC TRANSPORTER PERMEASE PROTEIN MG189-RELATED-RELATED"/>
    <property type="match status" value="1"/>
</dbReference>
<sequence length="312" mass="34677">MASPKQTGFRKKSWRPKTASDRVFDALNYTLLTAITVACFYPLLHIFLASVSDPVALMAHSGVLLKPLGFTLDGYKLVFKDNSLLVGYKNTIIYVSLGTLINMVMTIMGAYVLSRRDLYFKNLIMILITITMFFGGGLIPWFLLMKDIHLYNNLWAMILPTAISTWNIIILRTSFQALPVELEEAATIDGASQASVLIRVILPLSKATLAVIFLYYLVGNWNSWFNAMVLLKDRDLFPLQLLMKEILVANDSTATTIGSAGGVVINSAESSTAFRELVKYCAIVVSTVPILLVYPFLQKYFVKGVYVGSIKG</sequence>
<evidence type="ECO:0000313" key="9">
    <source>
        <dbReference type="EMBL" id="RRJ67365.1"/>
    </source>
</evidence>
<feature type="transmembrane region" description="Helical" evidence="7">
    <location>
        <begin position="277"/>
        <end position="297"/>
    </location>
</feature>
<dbReference type="AlphaFoldDB" id="A0A3P3UAI5"/>
<feature type="transmembrane region" description="Helical" evidence="7">
    <location>
        <begin position="92"/>
        <end position="111"/>
    </location>
</feature>
<dbReference type="PANTHER" id="PTHR43744:SF9">
    <property type="entry name" value="POLYGALACTURONAN_RHAMNOGALACTURONAN TRANSPORT SYSTEM PERMEASE PROTEIN YTCP"/>
    <property type="match status" value="1"/>
</dbReference>
<dbReference type="Proteomes" id="UP000267017">
    <property type="component" value="Unassembled WGS sequence"/>
</dbReference>
<keyword evidence="3" id="KW-1003">Cell membrane</keyword>
<comment type="caution">
    <text evidence="9">The sequence shown here is derived from an EMBL/GenBank/DDBJ whole genome shotgun (WGS) entry which is preliminary data.</text>
</comment>
<reference evidence="9 10" key="1">
    <citation type="submission" date="2018-11" db="EMBL/GenBank/DDBJ databases">
        <title>Genome sequencing of Paenibacillus sp. KCOM 3021 (= ChDC PVNT-B20).</title>
        <authorList>
            <person name="Kook J.-K."/>
            <person name="Park S.-N."/>
            <person name="Lim Y.K."/>
        </authorList>
    </citation>
    <scope>NUCLEOTIDE SEQUENCE [LARGE SCALE GENOMIC DNA]</scope>
    <source>
        <strain evidence="9 10">KCOM 3021</strain>
    </source>
</reference>
<keyword evidence="2 7" id="KW-0813">Transport</keyword>
<evidence type="ECO:0000256" key="6">
    <source>
        <dbReference type="ARBA" id="ARBA00023136"/>
    </source>
</evidence>
<feature type="transmembrane region" description="Helical" evidence="7">
    <location>
        <begin position="26"/>
        <end position="48"/>
    </location>
</feature>
<dbReference type="GO" id="GO:0005886">
    <property type="term" value="C:plasma membrane"/>
    <property type="evidence" value="ECO:0007669"/>
    <property type="project" value="UniProtKB-SubCell"/>
</dbReference>
<evidence type="ECO:0000256" key="2">
    <source>
        <dbReference type="ARBA" id="ARBA00022448"/>
    </source>
</evidence>
<evidence type="ECO:0000256" key="7">
    <source>
        <dbReference type="RuleBase" id="RU363032"/>
    </source>
</evidence>
<dbReference type="OrthoDB" id="9810086at2"/>